<gene>
    <name evidence="1" type="ORF">B5M42_03355</name>
</gene>
<sequence length="1087" mass="121760">MAIEIKKQAPSYRLDAGNKFVIEAFEKAKPFSSFLPGIAGVDGVPLWLFYVNRGQAVASFGVEDKNGAMMEFFPADKSYRQVGLQGFRTFMKLDSVFYEPFSEVQRHTTERRTMQIAPNLLRICSVHEAYGIEVEISYFTVPGDKFAALVRDVTVTNRSDRERRIELLDGMPAVIPFGIENLMYKELGNTLKSWMDVYNREEHVPLFKLRASTADTAEVSEIQGGHFYMSFASGASDPNVAELLQPIVDAGQIFGQNTSFTQPDAFLDSSLGEVLAAELVTTNKVPCAFSGTSRSLRPGASLRLTSLLGHTTDIARINARKRELCDFRYVDRKRREAEALVDQLTATVATDSAEPLFNAYTRQNYLDNLLRGGYPLLFERKGGEPAVYHVFSRKHGDLERDYNFFKLQPGYYSQGNGNFRDANQNRRSDIFFEPQLGDFNVWMFMSLIQTDGYNPLVVKGCSFRLRDAAEVLANVHQDDAAAVADFLKQPYTPGDLLQFLERGRIRLTVPARQLLEVAIAGSEQSIEADFGEGYWIDHWTYNMDLIESYLAVYPDRKAELLQGERRYAFYDSPAFVRPRADKYVLAAPGKVRQFSSVEESAEKEALLHARSERRTWARSAQGQGDVYETNLLAKLVLLAAVKFAALDPEGLGVQMEANKPGWNDSLNGLPGLFASGFSETCELKRVVRFLRGALADGAASGVVRLPIELCELLAGLEAALADYAQDQADGRDYRYWDRSHQLLERYRSRVFLGFDGAEQELALPELERLLAVMDNKLEQAMERALVIGQGLYPTYFYYEAAAYEAQTDEHGQPRTNAKGLPLVNVTAFRRVDVPHFLEGPTRALKVIGDGALPKQLHERVHASGLYDRKLGMYKVNESLLGQPMDLGRSTAFTPGWLENESVFMHMEYKYLLALLRAGLYADFYRAVRTAWPIYHDPAVYGRNVLENSSFIASSANPDPGVHGTGFVARLSGSTAEFLSMWVAMMAGDAPFVLRDGQLALSLRPALPGSLFKEDGTLSFTFLGRIPVIYRHPAKTDTFTGREPGKVLRYRLTYGDGRVELVEGADVKGELAEDIRSRHVVRLEAELS</sequence>
<organism evidence="1 2">
    <name type="scientific">Paenibacillus athensensis</name>
    <dbReference type="NCBI Taxonomy" id="1967502"/>
    <lineage>
        <taxon>Bacteria</taxon>
        <taxon>Bacillati</taxon>
        <taxon>Bacillota</taxon>
        <taxon>Bacilli</taxon>
        <taxon>Bacillales</taxon>
        <taxon>Paenibacillaceae</taxon>
        <taxon>Paenibacillus</taxon>
    </lineage>
</organism>
<dbReference type="Proteomes" id="UP000298246">
    <property type="component" value="Unassembled WGS sequence"/>
</dbReference>
<accession>A0A4Y8Q9F5</accession>
<comment type="caution">
    <text evidence="1">The sequence shown here is derived from an EMBL/GenBank/DDBJ whole genome shotgun (WGS) entry which is preliminary data.</text>
</comment>
<protein>
    <submittedName>
        <fullName evidence="1">Cellobiose phosphorylase</fullName>
    </submittedName>
</protein>
<dbReference type="InterPro" id="IPR037018">
    <property type="entry name" value="GH65_N"/>
</dbReference>
<proteinExistence type="predicted"/>
<evidence type="ECO:0000313" key="2">
    <source>
        <dbReference type="Proteomes" id="UP000298246"/>
    </source>
</evidence>
<dbReference type="RefSeq" id="WP_167689614.1">
    <property type="nucleotide sequence ID" value="NZ_MYFO02000007.1"/>
</dbReference>
<dbReference type="InterPro" id="IPR012341">
    <property type="entry name" value="6hp_glycosidase-like_sf"/>
</dbReference>
<dbReference type="GO" id="GO:0003824">
    <property type="term" value="F:catalytic activity"/>
    <property type="evidence" value="ECO:0007669"/>
    <property type="project" value="UniProtKB-ARBA"/>
</dbReference>
<dbReference type="AlphaFoldDB" id="A0A4Y8Q9F5"/>
<keyword evidence="2" id="KW-1185">Reference proteome</keyword>
<reference evidence="1 2" key="1">
    <citation type="submission" date="2017-03" db="EMBL/GenBank/DDBJ databases">
        <title>Isolation of Levoglucosan Utilizing Bacteria.</title>
        <authorList>
            <person name="Arya A.S."/>
        </authorList>
    </citation>
    <scope>NUCLEOTIDE SEQUENCE [LARGE SCALE GENOMIC DNA]</scope>
    <source>
        <strain evidence="1 2">MEC069</strain>
    </source>
</reference>
<dbReference type="SUPFAM" id="SSF48208">
    <property type="entry name" value="Six-hairpin glycosidases"/>
    <property type="match status" value="1"/>
</dbReference>
<dbReference type="Gene3D" id="2.70.98.40">
    <property type="entry name" value="Glycoside hydrolase, family 65, N-terminal domain"/>
    <property type="match status" value="1"/>
</dbReference>
<dbReference type="GO" id="GO:0005975">
    <property type="term" value="P:carbohydrate metabolic process"/>
    <property type="evidence" value="ECO:0007669"/>
    <property type="project" value="InterPro"/>
</dbReference>
<dbReference type="Gene3D" id="1.50.10.10">
    <property type="match status" value="1"/>
</dbReference>
<evidence type="ECO:0000313" key="1">
    <source>
        <dbReference type="EMBL" id="TFE90876.1"/>
    </source>
</evidence>
<name>A0A4Y8Q9F5_9BACL</name>
<dbReference type="EMBL" id="MYFO01000003">
    <property type="protein sequence ID" value="TFE90876.1"/>
    <property type="molecule type" value="Genomic_DNA"/>
</dbReference>
<dbReference type="InterPro" id="IPR008928">
    <property type="entry name" value="6-hairpin_glycosidase_sf"/>
</dbReference>